<accession>A0A8J6B3M2</accession>
<evidence type="ECO:0000313" key="1">
    <source>
        <dbReference type="EMBL" id="KAG9395013.1"/>
    </source>
</evidence>
<comment type="caution">
    <text evidence="1">The sequence shown here is derived from an EMBL/GenBank/DDBJ whole genome shotgun (WGS) entry which is preliminary data.</text>
</comment>
<sequence>MQASVVLENSQNNVALECEYAKVKTLENRFLKQPSQRQCHLLFEMMRNHAPLEDIELPIPLEDLMPAPEREPLAAIAECSVIEEEEEIELPAPVMLMDTGVSPFANPEPKPVERISVALCTEPLQVSDAAVNTSTVDPEPLILADIGTGTTVVCTRSATVSPMLVAADIALSPIKPVTVHVPVHRTPEAAQEVVKTATPEMIRAPDPAVSGPWDSTPNLRRQLELQQGWDVGRIFPGKYKIPTKASDLFSKEKKRLKR</sequence>
<dbReference type="Proteomes" id="UP000717585">
    <property type="component" value="Unassembled WGS sequence"/>
</dbReference>
<evidence type="ECO:0000313" key="2">
    <source>
        <dbReference type="Proteomes" id="UP000717585"/>
    </source>
</evidence>
<reference evidence="1" key="1">
    <citation type="submission" date="2021-05" db="EMBL/GenBank/DDBJ databases">
        <title>A free-living protist that lacks canonical eukaryotic 1 DNA replication and segregation systems.</title>
        <authorList>
            <person name="Salas-Leiva D.E."/>
            <person name="Tromer E.C."/>
            <person name="Curtis B.A."/>
            <person name="Jerlstrom-Hultqvist J."/>
            <person name="Kolisko M."/>
            <person name="Yi Z."/>
            <person name="Salas-Leiva J.S."/>
            <person name="Gallot-Lavallee L."/>
            <person name="Kops G.J.P.L."/>
            <person name="Archibald J.M."/>
            <person name="Simpson A.G.B."/>
            <person name="Roger A.J."/>
        </authorList>
    </citation>
    <scope>NUCLEOTIDE SEQUENCE</scope>
    <source>
        <strain evidence="1">BICM</strain>
    </source>
</reference>
<gene>
    <name evidence="1" type="ORF">J8273_0225</name>
</gene>
<dbReference type="AlphaFoldDB" id="A0A8J6B3M2"/>
<name>A0A8J6B3M2_9EUKA</name>
<protein>
    <submittedName>
        <fullName evidence="1">Uncharacterized protein</fullName>
    </submittedName>
</protein>
<proteinExistence type="predicted"/>
<organism evidence="1 2">
    <name type="scientific">Carpediemonas membranifera</name>
    <dbReference type="NCBI Taxonomy" id="201153"/>
    <lineage>
        <taxon>Eukaryota</taxon>
        <taxon>Metamonada</taxon>
        <taxon>Carpediemonas-like organisms</taxon>
        <taxon>Carpediemonas</taxon>
    </lineage>
</organism>
<keyword evidence="2" id="KW-1185">Reference proteome</keyword>
<dbReference type="EMBL" id="JAHDYR010000012">
    <property type="protein sequence ID" value="KAG9395013.1"/>
    <property type="molecule type" value="Genomic_DNA"/>
</dbReference>